<evidence type="ECO:0000313" key="1">
    <source>
        <dbReference type="EMBL" id="XPM62300.1"/>
    </source>
</evidence>
<name>A0ACD5GN82_9CYAN</name>
<organism evidence="1 2">
    <name type="scientific">Desertifilum tharense IPPAS B-1220</name>
    <dbReference type="NCBI Taxonomy" id="1781255"/>
    <lineage>
        <taxon>Bacteria</taxon>
        <taxon>Bacillati</taxon>
        <taxon>Cyanobacteriota</taxon>
        <taxon>Cyanophyceae</taxon>
        <taxon>Desertifilales</taxon>
        <taxon>Desertifilaceae</taxon>
        <taxon>Desertifilum</taxon>
    </lineage>
</organism>
<proteinExistence type="predicted"/>
<evidence type="ECO:0000313" key="2">
    <source>
        <dbReference type="Proteomes" id="UP000095472"/>
    </source>
</evidence>
<reference evidence="1 2" key="1">
    <citation type="journal article" date="2016" name="Genome Announc.">
        <title>Draft Genome Sequence of the Thermotolerant Cyanobacterium Desertifilum sp. IPPAS B-1220.</title>
        <authorList>
            <person name="Mironov K.S."/>
            <person name="Sinetova M.A."/>
            <person name="Bolatkhan K."/>
            <person name="Zayadan B.K."/>
            <person name="Ustinova V.V."/>
            <person name="Kupriyanova E.V."/>
            <person name="Skrypnik A.N."/>
            <person name="Gogoleva N.E."/>
            <person name="Gogolev Y.V."/>
            <person name="Los D.A."/>
        </authorList>
    </citation>
    <scope>NUCLEOTIDE SEQUENCE [LARGE SCALE GENOMIC DNA]</scope>
    <source>
        <strain evidence="1 2">IPPAS B-1220</strain>
    </source>
</reference>
<keyword evidence="2" id="KW-1185">Reference proteome</keyword>
<gene>
    <name evidence="1" type="ORF">BH720_021210</name>
</gene>
<accession>A0ACD5GN82</accession>
<dbReference type="EMBL" id="CP182909">
    <property type="protein sequence ID" value="XPM62300.1"/>
    <property type="molecule type" value="Genomic_DNA"/>
</dbReference>
<dbReference type="Proteomes" id="UP000095472">
    <property type="component" value="Chromosome"/>
</dbReference>
<protein>
    <submittedName>
        <fullName evidence="1">Uncharacterized protein</fullName>
    </submittedName>
</protein>
<sequence>MGLTISGQTYNWTFDQWLWDSWVTERTKTSRTLAAEVLLETGTPFSFSGTADQAEWARLDYIEFIPVGDWSGFMPPDELTGVELVRAAFLRSRSVKDLIRLLISPWVRIGLG</sequence>